<dbReference type="SMART" id="SM00304">
    <property type="entry name" value="HAMP"/>
    <property type="match status" value="1"/>
</dbReference>
<sequence>MKDHHLRSHLLLSFFLLILFIVLIIGVFAYYFVQNDVISRGQRQVTTAINSAQSVYSEYIDQIGTLMDVAGENCDLNELKKTLDLDYIYEVPAQESDKLTSEIARKAAKGEKTGGTRIIAFEELKLRLPNEADDLTIKIIDTPKSRPCSLKELKSVMAIEYAIPIYGSSNEIKKIRCAGRIINKDFSIIDRIHGLVFEKRTYKNKPTGTVTIFQDDVRISTNVLNNQNKRAIGTRVSQEVYQKTVLQGRSFRDRAFVVTDWYLTHYEPIKNINDEIIGILYVGILEMPFNDLKRNVLLVFGGVIVLSVALAFLLAYFLVMRVVTPVENLIEAKNRLSEGDLEHRISIKSHICEFNQLFNSFNQMAEKVHQRDITLQSAKERAEDLNRRYVDLLGFVSHEFKGILSSVILNVYSLRQGLLGPVSPVQETTLDSIANNLDYLTGTVKNFLNLSRLENNRLETHKSRLHIKANLFDVSLEAFYSQIKKKNIEVINNIEPEAVIEADPSLMQVVANNLVNNAVKYGREDGRIILSSKQDGSETVITVYNDGKPISEEDIGKLFKKFSRVLYEGMEKIKGSGIGLFITKEIIEKHGGRIWVEPGKKGNSFIFTLKS</sequence>
<dbReference type="CDD" id="cd06225">
    <property type="entry name" value="HAMP"/>
    <property type="match status" value="1"/>
</dbReference>
<name>A0A1Q2MBR3_9BACT</name>
<evidence type="ECO:0000259" key="16">
    <source>
        <dbReference type="SMART" id="SM00387"/>
    </source>
</evidence>
<dbReference type="Pfam" id="PF17202">
    <property type="entry name" value="sCache_3_3"/>
    <property type="match status" value="1"/>
</dbReference>
<keyword evidence="10" id="KW-0067">ATP-binding</keyword>
<evidence type="ECO:0000256" key="5">
    <source>
        <dbReference type="ARBA" id="ARBA00022553"/>
    </source>
</evidence>
<dbReference type="InterPro" id="IPR004358">
    <property type="entry name" value="Sig_transdc_His_kin-like_C"/>
</dbReference>
<dbReference type="SUPFAM" id="SSF158472">
    <property type="entry name" value="HAMP domain-like"/>
    <property type="match status" value="1"/>
</dbReference>
<keyword evidence="9 18" id="KW-0418">Kinase</keyword>
<dbReference type="PANTHER" id="PTHR45528">
    <property type="entry name" value="SENSOR HISTIDINE KINASE CPXA"/>
    <property type="match status" value="1"/>
</dbReference>
<dbReference type="SMART" id="SM00387">
    <property type="entry name" value="HATPase_c"/>
    <property type="match status" value="1"/>
</dbReference>
<reference evidence="19" key="1">
    <citation type="submission" date="2017-02" db="EMBL/GenBank/DDBJ databases">
        <title>Comparative genomics and description of representatives of a novel lineage of planctomycetes thriving in anoxic sediments.</title>
        <authorList>
            <person name="Spring S."/>
            <person name="Bunk B."/>
            <person name="Sproer C."/>
        </authorList>
    </citation>
    <scope>NUCLEOTIDE SEQUENCE [LARGE SCALE GENOMIC DNA]</scope>
    <source>
        <strain evidence="19">SM-Chi-D1</strain>
    </source>
</reference>
<dbReference type="RefSeq" id="WP_146682029.1">
    <property type="nucleotide sequence ID" value="NZ_CP019646.1"/>
</dbReference>
<accession>A0A1Q2MBR3</accession>
<feature type="transmembrane region" description="Helical" evidence="14">
    <location>
        <begin position="296"/>
        <end position="319"/>
    </location>
</feature>
<comment type="catalytic activity">
    <reaction evidence="1">
        <text>ATP + protein L-histidine = ADP + protein N-phospho-L-histidine.</text>
        <dbReference type="EC" id="2.7.13.3"/>
    </reaction>
</comment>
<evidence type="ECO:0000256" key="2">
    <source>
        <dbReference type="ARBA" id="ARBA00004651"/>
    </source>
</evidence>
<dbReference type="STRING" id="1851148.SMSP2_00047"/>
<evidence type="ECO:0000256" key="9">
    <source>
        <dbReference type="ARBA" id="ARBA00022777"/>
    </source>
</evidence>
<dbReference type="Pfam" id="PF02518">
    <property type="entry name" value="HATPase_c"/>
    <property type="match status" value="1"/>
</dbReference>
<comment type="subcellular location">
    <subcellularLocation>
        <location evidence="2">Cell membrane</location>
        <topology evidence="2">Multi-pass membrane protein</topology>
    </subcellularLocation>
</comment>
<dbReference type="Pfam" id="PF00672">
    <property type="entry name" value="HAMP"/>
    <property type="match status" value="1"/>
</dbReference>
<dbReference type="InterPro" id="IPR029151">
    <property type="entry name" value="Sensor-like_sf"/>
</dbReference>
<evidence type="ECO:0000256" key="13">
    <source>
        <dbReference type="ARBA" id="ARBA00023136"/>
    </source>
</evidence>
<dbReference type="GO" id="GO:0005524">
    <property type="term" value="F:ATP binding"/>
    <property type="evidence" value="ECO:0007669"/>
    <property type="project" value="UniProtKB-KW"/>
</dbReference>
<keyword evidence="7 14" id="KW-0812">Transmembrane</keyword>
<dbReference type="Gene3D" id="1.10.287.130">
    <property type="match status" value="1"/>
</dbReference>
<evidence type="ECO:0000256" key="14">
    <source>
        <dbReference type="SAM" id="Phobius"/>
    </source>
</evidence>
<dbReference type="SUPFAM" id="SSF103190">
    <property type="entry name" value="Sensory domain-like"/>
    <property type="match status" value="1"/>
</dbReference>
<dbReference type="InterPro" id="IPR036097">
    <property type="entry name" value="HisK_dim/P_sf"/>
</dbReference>
<organism evidence="18 19">
    <name type="scientific">Limihaloglobus sulfuriphilus</name>
    <dbReference type="NCBI Taxonomy" id="1851148"/>
    <lineage>
        <taxon>Bacteria</taxon>
        <taxon>Pseudomonadati</taxon>
        <taxon>Planctomycetota</taxon>
        <taxon>Phycisphaerae</taxon>
        <taxon>Sedimentisphaerales</taxon>
        <taxon>Sedimentisphaeraceae</taxon>
        <taxon>Limihaloglobus</taxon>
    </lineage>
</organism>
<dbReference type="EMBL" id="CP019646">
    <property type="protein sequence ID" value="AQQ69717.1"/>
    <property type="molecule type" value="Genomic_DNA"/>
</dbReference>
<evidence type="ECO:0000256" key="7">
    <source>
        <dbReference type="ARBA" id="ARBA00022692"/>
    </source>
</evidence>
<keyword evidence="11 14" id="KW-1133">Transmembrane helix</keyword>
<dbReference type="InterPro" id="IPR003661">
    <property type="entry name" value="HisK_dim/P_dom"/>
</dbReference>
<dbReference type="InterPro" id="IPR033463">
    <property type="entry name" value="sCache_3"/>
</dbReference>
<evidence type="ECO:0000259" key="17">
    <source>
        <dbReference type="SMART" id="SM00388"/>
    </source>
</evidence>
<evidence type="ECO:0000256" key="3">
    <source>
        <dbReference type="ARBA" id="ARBA00012438"/>
    </source>
</evidence>
<evidence type="ECO:0000256" key="11">
    <source>
        <dbReference type="ARBA" id="ARBA00022989"/>
    </source>
</evidence>
<keyword evidence="4" id="KW-1003">Cell membrane</keyword>
<dbReference type="SUPFAM" id="SSF47384">
    <property type="entry name" value="Homodimeric domain of signal transducing histidine kinase"/>
    <property type="match status" value="1"/>
</dbReference>
<dbReference type="GO" id="GO:0000155">
    <property type="term" value="F:phosphorelay sensor kinase activity"/>
    <property type="evidence" value="ECO:0007669"/>
    <property type="project" value="InterPro"/>
</dbReference>
<dbReference type="Gene3D" id="6.10.340.10">
    <property type="match status" value="1"/>
</dbReference>
<dbReference type="InterPro" id="IPR050398">
    <property type="entry name" value="HssS/ArlS-like"/>
</dbReference>
<dbReference type="SMART" id="SM00388">
    <property type="entry name" value="HisKA"/>
    <property type="match status" value="1"/>
</dbReference>
<evidence type="ECO:0000256" key="12">
    <source>
        <dbReference type="ARBA" id="ARBA00023012"/>
    </source>
</evidence>
<evidence type="ECO:0000313" key="18">
    <source>
        <dbReference type="EMBL" id="AQQ69717.1"/>
    </source>
</evidence>
<protein>
    <recommendedName>
        <fullName evidence="3">histidine kinase</fullName>
        <ecNumber evidence="3">2.7.13.3</ecNumber>
    </recommendedName>
</protein>
<evidence type="ECO:0000256" key="8">
    <source>
        <dbReference type="ARBA" id="ARBA00022741"/>
    </source>
</evidence>
<keyword evidence="13 14" id="KW-0472">Membrane</keyword>
<dbReference type="SUPFAM" id="SSF55874">
    <property type="entry name" value="ATPase domain of HSP90 chaperone/DNA topoisomerase II/histidine kinase"/>
    <property type="match status" value="1"/>
</dbReference>
<gene>
    <name evidence="18" type="primary">cusS</name>
    <name evidence="18" type="ORF">SMSP2_00047</name>
</gene>
<feature type="domain" description="HAMP" evidence="15">
    <location>
        <begin position="320"/>
        <end position="373"/>
    </location>
</feature>
<evidence type="ECO:0000256" key="6">
    <source>
        <dbReference type="ARBA" id="ARBA00022679"/>
    </source>
</evidence>
<feature type="domain" description="Histidine kinase/HSP90-like ATPase" evidence="16">
    <location>
        <begin position="502"/>
        <end position="611"/>
    </location>
</feature>
<dbReference type="PRINTS" id="PR00344">
    <property type="entry name" value="BCTRLSENSOR"/>
</dbReference>
<feature type="domain" description="Signal transduction histidine kinase dimerisation/phosphoacceptor" evidence="17">
    <location>
        <begin position="388"/>
        <end position="456"/>
    </location>
</feature>
<keyword evidence="6 18" id="KW-0808">Transferase</keyword>
<proteinExistence type="predicted"/>
<dbReference type="AlphaFoldDB" id="A0A1Q2MBR3"/>
<dbReference type="InterPro" id="IPR036890">
    <property type="entry name" value="HATPase_C_sf"/>
</dbReference>
<keyword evidence="12" id="KW-0902">Two-component regulatory system</keyword>
<evidence type="ECO:0000256" key="10">
    <source>
        <dbReference type="ARBA" id="ARBA00022840"/>
    </source>
</evidence>
<evidence type="ECO:0000256" key="4">
    <source>
        <dbReference type="ARBA" id="ARBA00022475"/>
    </source>
</evidence>
<keyword evidence="19" id="KW-1185">Reference proteome</keyword>
<dbReference type="InterPro" id="IPR003594">
    <property type="entry name" value="HATPase_dom"/>
</dbReference>
<feature type="transmembrane region" description="Helical" evidence="14">
    <location>
        <begin position="12"/>
        <end position="33"/>
    </location>
</feature>
<keyword evidence="5" id="KW-0597">Phosphoprotein</keyword>
<keyword evidence="8" id="KW-0547">Nucleotide-binding</keyword>
<dbReference type="EC" id="2.7.13.3" evidence="3"/>
<evidence type="ECO:0000313" key="19">
    <source>
        <dbReference type="Proteomes" id="UP000188181"/>
    </source>
</evidence>
<evidence type="ECO:0000256" key="1">
    <source>
        <dbReference type="ARBA" id="ARBA00000085"/>
    </source>
</evidence>
<dbReference type="KEGG" id="pbas:SMSP2_00047"/>
<dbReference type="GO" id="GO:0005886">
    <property type="term" value="C:plasma membrane"/>
    <property type="evidence" value="ECO:0007669"/>
    <property type="project" value="UniProtKB-SubCell"/>
</dbReference>
<dbReference type="Proteomes" id="UP000188181">
    <property type="component" value="Chromosome"/>
</dbReference>
<dbReference type="InterPro" id="IPR003660">
    <property type="entry name" value="HAMP_dom"/>
</dbReference>
<evidence type="ECO:0000259" key="15">
    <source>
        <dbReference type="SMART" id="SM00304"/>
    </source>
</evidence>
<dbReference type="PANTHER" id="PTHR45528:SF1">
    <property type="entry name" value="SENSOR HISTIDINE KINASE CPXA"/>
    <property type="match status" value="1"/>
</dbReference>
<dbReference type="OrthoDB" id="9766459at2"/>
<dbReference type="Gene3D" id="3.30.565.10">
    <property type="entry name" value="Histidine kinase-like ATPase, C-terminal domain"/>
    <property type="match status" value="1"/>
</dbReference>